<dbReference type="CDD" id="cd00167">
    <property type="entry name" value="SANT"/>
    <property type="match status" value="1"/>
</dbReference>
<feature type="region of interest" description="Disordered" evidence="2">
    <location>
        <begin position="402"/>
        <end position="429"/>
    </location>
</feature>
<keyword evidence="1" id="KW-0539">Nucleus</keyword>
<feature type="compositionally biased region" description="Basic and acidic residues" evidence="2">
    <location>
        <begin position="370"/>
        <end position="386"/>
    </location>
</feature>
<evidence type="ECO:0000256" key="1">
    <source>
        <dbReference type="ARBA" id="ARBA00023242"/>
    </source>
</evidence>
<evidence type="ECO:0000313" key="5">
    <source>
        <dbReference type="Proteomes" id="UP001161247"/>
    </source>
</evidence>
<gene>
    <name evidence="4" type="ORF">OLC1_LOCUS7229</name>
</gene>
<dbReference type="Pfam" id="PF01448">
    <property type="entry name" value="ELM2"/>
    <property type="match status" value="1"/>
</dbReference>
<feature type="domain" description="ELM2" evidence="3">
    <location>
        <begin position="140"/>
        <end position="165"/>
    </location>
</feature>
<feature type="region of interest" description="Disordered" evidence="2">
    <location>
        <begin position="332"/>
        <end position="386"/>
    </location>
</feature>
<evidence type="ECO:0000313" key="4">
    <source>
        <dbReference type="EMBL" id="CAI9096485.1"/>
    </source>
</evidence>
<dbReference type="Proteomes" id="UP001161247">
    <property type="component" value="Chromosome 2"/>
</dbReference>
<dbReference type="AlphaFoldDB" id="A0AAV1CM62"/>
<dbReference type="InterPro" id="IPR001005">
    <property type="entry name" value="SANT/Myb"/>
</dbReference>
<reference evidence="4" key="1">
    <citation type="submission" date="2023-03" db="EMBL/GenBank/DDBJ databases">
        <authorList>
            <person name="Julca I."/>
        </authorList>
    </citation>
    <scope>NUCLEOTIDE SEQUENCE</scope>
</reference>
<organism evidence="4 5">
    <name type="scientific">Oldenlandia corymbosa var. corymbosa</name>
    <dbReference type="NCBI Taxonomy" id="529605"/>
    <lineage>
        <taxon>Eukaryota</taxon>
        <taxon>Viridiplantae</taxon>
        <taxon>Streptophyta</taxon>
        <taxon>Embryophyta</taxon>
        <taxon>Tracheophyta</taxon>
        <taxon>Spermatophyta</taxon>
        <taxon>Magnoliopsida</taxon>
        <taxon>eudicotyledons</taxon>
        <taxon>Gunneridae</taxon>
        <taxon>Pentapetalae</taxon>
        <taxon>asterids</taxon>
        <taxon>lamiids</taxon>
        <taxon>Gentianales</taxon>
        <taxon>Rubiaceae</taxon>
        <taxon>Rubioideae</taxon>
        <taxon>Spermacoceae</taxon>
        <taxon>Hedyotis-Oldenlandia complex</taxon>
        <taxon>Oldenlandia</taxon>
    </lineage>
</organism>
<name>A0AAV1CM62_OLDCO</name>
<dbReference type="PANTHER" id="PTHR46872:SF5">
    <property type="entry name" value="MYB-LIKE DOMAIN-CONTAINING PROTEIN"/>
    <property type="match status" value="1"/>
</dbReference>
<proteinExistence type="predicted"/>
<keyword evidence="5" id="KW-1185">Reference proteome</keyword>
<dbReference type="InterPro" id="IPR000949">
    <property type="entry name" value="ELM2_dom"/>
</dbReference>
<evidence type="ECO:0000259" key="3">
    <source>
        <dbReference type="Pfam" id="PF01448"/>
    </source>
</evidence>
<evidence type="ECO:0000256" key="2">
    <source>
        <dbReference type="SAM" id="MobiDB-lite"/>
    </source>
</evidence>
<dbReference type="EMBL" id="OX459119">
    <property type="protein sequence ID" value="CAI9096485.1"/>
    <property type="molecule type" value="Genomic_DNA"/>
</dbReference>
<protein>
    <submittedName>
        <fullName evidence="4">OLC1v1032648C2</fullName>
    </submittedName>
</protein>
<dbReference type="PANTHER" id="PTHR46872">
    <property type="entry name" value="DNA BINDING PROTEIN"/>
    <property type="match status" value="1"/>
</dbReference>
<accession>A0AAV1CM62</accession>
<feature type="compositionally biased region" description="Acidic residues" evidence="2">
    <location>
        <begin position="341"/>
        <end position="369"/>
    </location>
</feature>
<sequence length="515" mass="57440">MGVKRPFDEELQESSFKQAKQLESDNVWSSVTKDFSSHDVSESAYDRGEAGENFDKFLLLKDFENEGSHLTSSVADKELETSAPLSWVTSSSSEEDAGSGHPFPPSFFAEFFPFNFPRRTVHQLEDGYSALMNSSPRKQIPIGPDYQAEIPPWNPDSISDENDLRVGRCVISPSLSEDLTQGEVKIGQGREECNCLDEGSVRCVRQHIQEAREKLKEAIGVERFADLGFYDMGEEVACKWTEEDEGIFHEVVYSNPVSLGRNFWRQLPVVFPHRTMKELVSYYFNVFILRRRAVQNRSDSLDIDSDDDEWQGNGQSFFGRVEDDDELAVESFGHQDIQAGSEDDIRYDDDGDDDDDSDNGDGDDGESGGDVDRRADGGDDTNREYMRSPFSKSYASQMQNDINSDCVPNVSNPGDTRKVNTAPEDSGTSCESQLGSCISSGHDTGKSTIRDDLTGYFTGESNDSSEGLDSGFFLDHGDARVWDESHSTGFATGIDFLPTCNMIEEIFGPFSSKRN</sequence>